<feature type="domain" description="Saccharopine dehydrogenase NADP binding" evidence="2">
    <location>
        <begin position="15"/>
        <end position="152"/>
    </location>
</feature>
<keyword evidence="1" id="KW-0812">Transmembrane</keyword>
<comment type="caution">
    <text evidence="4">The sequence shown here is derived from an EMBL/GenBank/DDBJ whole genome shotgun (WGS) entry which is preliminary data.</text>
</comment>
<dbReference type="Gene3D" id="3.40.50.720">
    <property type="entry name" value="NAD(P)-binding Rossmann-like Domain"/>
    <property type="match status" value="1"/>
</dbReference>
<accession>A0A1F6DXZ9</accession>
<name>A0A1F6DXZ9_9BACT</name>
<keyword evidence="1" id="KW-1133">Transmembrane helix</keyword>
<dbReference type="Pfam" id="PF03435">
    <property type="entry name" value="Sacchrp_dh_NADP"/>
    <property type="match status" value="1"/>
</dbReference>
<evidence type="ECO:0000256" key="1">
    <source>
        <dbReference type="SAM" id="Phobius"/>
    </source>
</evidence>
<evidence type="ECO:0000259" key="3">
    <source>
        <dbReference type="Pfam" id="PF16653"/>
    </source>
</evidence>
<dbReference type="AlphaFoldDB" id="A0A1F6DXZ9"/>
<organism evidence="4 5">
    <name type="scientific">Candidatus Kaiserbacteria bacterium RIFCSPHIGHO2_02_FULL_55_20</name>
    <dbReference type="NCBI Taxonomy" id="1798497"/>
    <lineage>
        <taxon>Bacteria</taxon>
        <taxon>Candidatus Kaiseribacteriota</taxon>
    </lineage>
</organism>
<sequence length="474" mass="53123">MRPDSEVLVTFPGRILIVGFGSIGTAILPLILRHIGIPRERISIITADEHGSEIAKKEDISFCIEPLTKTGYKDTIDKYLGPGDFLLNLSVYVSSVSIVEHCQKRGILYLDTVVDGWEEEFSNPDWTLSEKSNYGFRERLLALKKSSTSDVTSVSAHGANPGIVSHFVKQALLNIAHDTGFPTPVPQSREEWAGLMQNLGVKVVHVAEYDSQVSREPKKVGRFENTWSIDGFYTEGICQPCELGWGTHEKHWPSDAHKHGYGCGAAIYLDRPSAATLVRTWTPEHGTFFGRIITHSESISIADYFTRREGEKLVYRPTVHYAYRLCDAAILSAEECMGNHFELQKEQKILLDDIESGMDELGVLVMGHKKGAYWYGSQLTIERTRELAPYQNATGMQVAVGALGGVIWAMENPHAGIVEADDLNFKRIMEIVEPYMGKMVGKYTDWTPLKPDAGTFTRDVDTEDPWQFKNFRIS</sequence>
<feature type="transmembrane region" description="Helical" evidence="1">
    <location>
        <begin position="12"/>
        <end position="32"/>
    </location>
</feature>
<keyword evidence="1" id="KW-0472">Membrane</keyword>
<dbReference type="InterPro" id="IPR032095">
    <property type="entry name" value="Sacchrp_dh-like_C"/>
</dbReference>
<dbReference type="InterPro" id="IPR005097">
    <property type="entry name" value="Sacchrp_dh_NADP-bd"/>
</dbReference>
<gene>
    <name evidence="4" type="ORF">A3D71_01430</name>
</gene>
<evidence type="ECO:0000313" key="5">
    <source>
        <dbReference type="Proteomes" id="UP000177652"/>
    </source>
</evidence>
<dbReference type="Proteomes" id="UP000177652">
    <property type="component" value="Unassembled WGS sequence"/>
</dbReference>
<evidence type="ECO:0008006" key="6">
    <source>
        <dbReference type="Google" id="ProtNLM"/>
    </source>
</evidence>
<evidence type="ECO:0000259" key="2">
    <source>
        <dbReference type="Pfam" id="PF03435"/>
    </source>
</evidence>
<dbReference type="InterPro" id="IPR023181">
    <property type="entry name" value="Homospermid_syn-like_C"/>
</dbReference>
<dbReference type="Gene3D" id="3.30.360.30">
    <property type="entry name" value="homospermidine synthase like"/>
    <property type="match status" value="1"/>
</dbReference>
<dbReference type="STRING" id="1798497.A3D71_01430"/>
<feature type="domain" description="Saccharopine dehydrogenase-like C-terminal" evidence="3">
    <location>
        <begin position="158"/>
        <end position="441"/>
    </location>
</feature>
<evidence type="ECO:0000313" key="4">
    <source>
        <dbReference type="EMBL" id="OGG66160.1"/>
    </source>
</evidence>
<reference evidence="4 5" key="1">
    <citation type="journal article" date="2016" name="Nat. Commun.">
        <title>Thousands of microbial genomes shed light on interconnected biogeochemical processes in an aquifer system.</title>
        <authorList>
            <person name="Anantharaman K."/>
            <person name="Brown C.T."/>
            <person name="Hug L.A."/>
            <person name="Sharon I."/>
            <person name="Castelle C.J."/>
            <person name="Probst A.J."/>
            <person name="Thomas B.C."/>
            <person name="Singh A."/>
            <person name="Wilkins M.J."/>
            <person name="Karaoz U."/>
            <person name="Brodie E.L."/>
            <person name="Williams K.H."/>
            <person name="Hubbard S.S."/>
            <person name="Banfield J.F."/>
        </authorList>
    </citation>
    <scope>NUCLEOTIDE SEQUENCE [LARGE SCALE GENOMIC DNA]</scope>
</reference>
<dbReference type="Pfam" id="PF16653">
    <property type="entry name" value="Sacchrp_dh_C"/>
    <property type="match status" value="1"/>
</dbReference>
<dbReference type="EMBL" id="MFLK01000018">
    <property type="protein sequence ID" value="OGG66160.1"/>
    <property type="molecule type" value="Genomic_DNA"/>
</dbReference>
<proteinExistence type="predicted"/>
<protein>
    <recommendedName>
        <fullName evidence="6">Homospermidine synthase</fullName>
    </recommendedName>
</protein>